<dbReference type="InterPro" id="IPR002781">
    <property type="entry name" value="TM_pro_TauE-like"/>
</dbReference>
<evidence type="ECO:0000256" key="2">
    <source>
        <dbReference type="ARBA" id="ARBA00009142"/>
    </source>
</evidence>
<keyword evidence="4 8" id="KW-1003">Cell membrane</keyword>
<feature type="transmembrane region" description="Helical" evidence="8">
    <location>
        <begin position="175"/>
        <end position="193"/>
    </location>
</feature>
<evidence type="ECO:0000256" key="3">
    <source>
        <dbReference type="ARBA" id="ARBA00022448"/>
    </source>
</evidence>
<evidence type="ECO:0000313" key="9">
    <source>
        <dbReference type="EMBL" id="MCX8996379.1"/>
    </source>
</evidence>
<keyword evidence="6 8" id="KW-1133">Transmembrane helix</keyword>
<feature type="transmembrane region" description="Helical" evidence="8">
    <location>
        <begin position="12"/>
        <end position="30"/>
    </location>
</feature>
<comment type="subcellular location">
    <subcellularLocation>
        <location evidence="1 8">Cell membrane</location>
        <topology evidence="1 8">Multi-pass membrane protein</topology>
    </subcellularLocation>
</comment>
<evidence type="ECO:0000313" key="10">
    <source>
        <dbReference type="EMBL" id="MCX8998582.1"/>
    </source>
</evidence>
<accession>A0AAE3N4W7</accession>
<name>A0AAE3N4W7_9HYPH</name>
<keyword evidence="11" id="KW-1185">Reference proteome</keyword>
<comment type="caution">
    <text evidence="10">The sequence shown here is derived from an EMBL/GenBank/DDBJ whole genome shotgun (WGS) entry which is preliminary data.</text>
</comment>
<feature type="transmembrane region" description="Helical" evidence="8">
    <location>
        <begin position="137"/>
        <end position="163"/>
    </location>
</feature>
<gene>
    <name evidence="9" type="ORF">NOF55_04595</name>
    <name evidence="10" type="ORF">NOF55_15830</name>
</gene>
<organism evidence="10 11">
    <name type="scientific">Ectorhizobium quercum</name>
    <dbReference type="NCBI Taxonomy" id="2965071"/>
    <lineage>
        <taxon>Bacteria</taxon>
        <taxon>Pseudomonadati</taxon>
        <taxon>Pseudomonadota</taxon>
        <taxon>Alphaproteobacteria</taxon>
        <taxon>Hyphomicrobiales</taxon>
        <taxon>Rhizobiaceae</taxon>
        <taxon>Ectorhizobium</taxon>
    </lineage>
</organism>
<keyword evidence="7 8" id="KW-0472">Membrane</keyword>
<evidence type="ECO:0000256" key="5">
    <source>
        <dbReference type="ARBA" id="ARBA00022692"/>
    </source>
</evidence>
<dbReference type="EMBL" id="JANFPI010000001">
    <property type="protein sequence ID" value="MCX8996379.1"/>
    <property type="molecule type" value="Genomic_DNA"/>
</dbReference>
<dbReference type="Proteomes" id="UP001208771">
    <property type="component" value="Unassembled WGS sequence"/>
</dbReference>
<evidence type="ECO:0000256" key="6">
    <source>
        <dbReference type="ARBA" id="ARBA00022989"/>
    </source>
</evidence>
<dbReference type="PANTHER" id="PTHR30269">
    <property type="entry name" value="TRANSMEMBRANE PROTEIN YFCA"/>
    <property type="match status" value="1"/>
</dbReference>
<reference evidence="10" key="1">
    <citation type="submission" date="2022-07" db="EMBL/GenBank/DDBJ databases">
        <title>Ectorhizobium quercum gen.nov., sp. nov.</title>
        <authorList>
            <person name="Ma T."/>
            <person name="Li Y."/>
        </authorList>
    </citation>
    <scope>NUCLEOTIDE SEQUENCE</scope>
    <source>
        <strain evidence="10">BDR2-2</strain>
    </source>
</reference>
<protein>
    <recommendedName>
        <fullName evidence="8">Probable membrane transporter protein</fullName>
    </recommendedName>
</protein>
<keyword evidence="3" id="KW-0813">Transport</keyword>
<feature type="transmembrane region" description="Helical" evidence="8">
    <location>
        <begin position="200"/>
        <end position="223"/>
    </location>
</feature>
<dbReference type="AlphaFoldDB" id="A0AAE3N4W7"/>
<comment type="similarity">
    <text evidence="2 8">Belongs to the 4-toluene sulfonate uptake permease (TSUP) (TC 2.A.102) family.</text>
</comment>
<feature type="transmembrane region" description="Helical" evidence="8">
    <location>
        <begin position="106"/>
        <end position="125"/>
    </location>
</feature>
<feature type="transmembrane region" description="Helical" evidence="8">
    <location>
        <begin position="36"/>
        <end position="59"/>
    </location>
</feature>
<evidence type="ECO:0000256" key="1">
    <source>
        <dbReference type="ARBA" id="ARBA00004651"/>
    </source>
</evidence>
<feature type="transmembrane region" description="Helical" evidence="8">
    <location>
        <begin position="80"/>
        <end position="100"/>
    </location>
</feature>
<feature type="transmembrane region" description="Helical" evidence="8">
    <location>
        <begin position="229"/>
        <end position="249"/>
    </location>
</feature>
<dbReference type="RefSeq" id="WP_306410125.1">
    <property type="nucleotide sequence ID" value="NZ_JANFPI010000001.1"/>
</dbReference>
<evidence type="ECO:0000256" key="4">
    <source>
        <dbReference type="ARBA" id="ARBA00022475"/>
    </source>
</evidence>
<dbReference type="GO" id="GO:0005886">
    <property type="term" value="C:plasma membrane"/>
    <property type="evidence" value="ECO:0007669"/>
    <property type="project" value="UniProtKB-SubCell"/>
</dbReference>
<evidence type="ECO:0000256" key="8">
    <source>
        <dbReference type="RuleBase" id="RU363041"/>
    </source>
</evidence>
<proteinExistence type="inferred from homology"/>
<dbReference type="EMBL" id="JANFPI010000005">
    <property type="protein sequence ID" value="MCX8998582.1"/>
    <property type="molecule type" value="Genomic_DNA"/>
</dbReference>
<dbReference type="InterPro" id="IPR052017">
    <property type="entry name" value="TSUP"/>
</dbReference>
<dbReference type="Pfam" id="PF01925">
    <property type="entry name" value="TauE"/>
    <property type="match status" value="1"/>
</dbReference>
<sequence>MSFLEASGLSSGAIALLVGVSFLAGLARGFSGFGGALIFMPLASALVGPRIATVALLLADAVMTAGMLPNGWRNANRRETFVMLAGALVGVPAGAAALAHLPPLSVRWGICILVFAMLVLLVSGWRYRGRPKTPLTVLVGAVAGFFGGAAQLSGPPVVAYWLGRALPASRMRASIVLYFGLGSVLSAASYYANGLFVKEAFAVALIACPSFGLGIAAGARLFGLASEATFRRICLGLIAAAAVLGLPVFG</sequence>
<dbReference type="PANTHER" id="PTHR30269:SF37">
    <property type="entry name" value="MEMBRANE TRANSPORTER PROTEIN"/>
    <property type="match status" value="1"/>
</dbReference>
<evidence type="ECO:0000256" key="7">
    <source>
        <dbReference type="ARBA" id="ARBA00023136"/>
    </source>
</evidence>
<evidence type="ECO:0000313" key="11">
    <source>
        <dbReference type="Proteomes" id="UP001208771"/>
    </source>
</evidence>
<keyword evidence="5 8" id="KW-0812">Transmembrane</keyword>